<evidence type="ECO:0000256" key="3">
    <source>
        <dbReference type="ARBA" id="ARBA00014962"/>
    </source>
</evidence>
<evidence type="ECO:0000313" key="13">
    <source>
        <dbReference type="Proteomes" id="UP000017800"/>
    </source>
</evidence>
<evidence type="ECO:0000256" key="6">
    <source>
        <dbReference type="ARBA" id="ARBA00022692"/>
    </source>
</evidence>
<dbReference type="eggNOG" id="COG1862">
    <property type="taxonomic scope" value="Bacteria"/>
</dbReference>
<evidence type="ECO:0000256" key="4">
    <source>
        <dbReference type="ARBA" id="ARBA00022448"/>
    </source>
</evidence>
<evidence type="ECO:0000256" key="1">
    <source>
        <dbReference type="ARBA" id="ARBA00004162"/>
    </source>
</evidence>
<feature type="transmembrane region" description="Helical" evidence="11">
    <location>
        <begin position="20"/>
        <end position="39"/>
    </location>
</feature>
<dbReference type="EMBL" id="BAUJ01000034">
    <property type="protein sequence ID" value="GAD90170.1"/>
    <property type="molecule type" value="Genomic_DNA"/>
</dbReference>
<evidence type="ECO:0000256" key="5">
    <source>
        <dbReference type="ARBA" id="ARBA00022475"/>
    </source>
</evidence>
<comment type="caution">
    <text evidence="12">The sequence shown here is derived from an EMBL/GenBank/DDBJ whole genome shotgun (WGS) entry which is preliminary data.</text>
</comment>
<dbReference type="PANTHER" id="PTHR33909">
    <property type="entry name" value="SEC TRANSLOCON ACCESSORY COMPLEX SUBUNIT YAJC"/>
    <property type="match status" value="1"/>
</dbReference>
<evidence type="ECO:0000256" key="7">
    <source>
        <dbReference type="ARBA" id="ARBA00022927"/>
    </source>
</evidence>
<reference evidence="12 13" key="2">
    <citation type="submission" date="2013-11" db="EMBL/GenBank/DDBJ databases">
        <title>Whole genome shotgun sequence of Vibrio halioticoli NBRC 102217.</title>
        <authorList>
            <person name="Isaki S."/>
            <person name="Kimura A."/>
            <person name="Ohji S."/>
            <person name="Hosoyama A."/>
            <person name="Fujita N."/>
            <person name="Hashimoto M."/>
            <person name="Hosoyama Y."/>
            <person name="Yamazoe A."/>
        </authorList>
    </citation>
    <scope>NUCLEOTIDE SEQUENCE [LARGE SCALE GENOMIC DNA]</scope>
    <source>
        <strain evidence="12 13">NBRC 102217</strain>
    </source>
</reference>
<dbReference type="SMART" id="SM01323">
    <property type="entry name" value="YajC"/>
    <property type="match status" value="1"/>
</dbReference>
<keyword evidence="4" id="KW-0813">Transport</keyword>
<keyword evidence="8 11" id="KW-1133">Transmembrane helix</keyword>
<reference evidence="12 13" key="1">
    <citation type="submission" date="2013-10" db="EMBL/GenBank/DDBJ databases">
        <authorList>
            <person name="Ichikawa N."/>
            <person name="Kimura A."/>
            <person name="Ohji S."/>
            <person name="Hosoyama A."/>
            <person name="Fujita N."/>
        </authorList>
    </citation>
    <scope>NUCLEOTIDE SEQUENCE [LARGE SCALE GENOMIC DNA]</scope>
    <source>
        <strain evidence="12 13">NBRC 102217</strain>
    </source>
</reference>
<protein>
    <recommendedName>
        <fullName evidence="3">Sec translocon accessory complex subunit YajC</fullName>
    </recommendedName>
</protein>
<keyword evidence="5" id="KW-1003">Cell membrane</keyword>
<keyword evidence="10 11" id="KW-0472">Membrane</keyword>
<comment type="similarity">
    <text evidence="2">Belongs to the YajC family.</text>
</comment>
<evidence type="ECO:0000256" key="10">
    <source>
        <dbReference type="ARBA" id="ARBA00023136"/>
    </source>
</evidence>
<dbReference type="Proteomes" id="UP000017800">
    <property type="component" value="Unassembled WGS sequence"/>
</dbReference>
<dbReference type="GO" id="GO:0015031">
    <property type="term" value="P:protein transport"/>
    <property type="evidence" value="ECO:0007669"/>
    <property type="project" value="UniProtKB-KW"/>
</dbReference>
<accession>V5HLU3</accession>
<dbReference type="AlphaFoldDB" id="V5HLU3"/>
<evidence type="ECO:0000256" key="2">
    <source>
        <dbReference type="ARBA" id="ARBA00006742"/>
    </source>
</evidence>
<dbReference type="PANTHER" id="PTHR33909:SF1">
    <property type="entry name" value="SEC TRANSLOCON ACCESSORY COMPLEX SUBUNIT YAJC"/>
    <property type="match status" value="1"/>
</dbReference>
<comment type="subcellular location">
    <subcellularLocation>
        <location evidence="1">Cell membrane</location>
        <topology evidence="1">Single-pass membrane protein</topology>
    </subcellularLocation>
</comment>
<dbReference type="InterPro" id="IPR003849">
    <property type="entry name" value="Preprotein_translocase_YajC"/>
</dbReference>
<dbReference type="RefSeq" id="WP_023404521.1">
    <property type="nucleotide sequence ID" value="NZ_BAUJ01000034.1"/>
</dbReference>
<keyword evidence="13" id="KW-1185">Reference proteome</keyword>
<evidence type="ECO:0000313" key="12">
    <source>
        <dbReference type="EMBL" id="GAD90170.1"/>
    </source>
</evidence>
<dbReference type="PRINTS" id="PR01853">
    <property type="entry name" value="YAJCTRNLCASE"/>
</dbReference>
<gene>
    <name evidence="12" type="primary">yajC</name>
    <name evidence="12" type="ORF">VHA01S_034_00220</name>
</gene>
<dbReference type="GO" id="GO:0005886">
    <property type="term" value="C:plasma membrane"/>
    <property type="evidence" value="ECO:0007669"/>
    <property type="project" value="UniProtKB-SubCell"/>
</dbReference>
<dbReference type="Pfam" id="PF02699">
    <property type="entry name" value="YajC"/>
    <property type="match status" value="1"/>
</dbReference>
<proteinExistence type="inferred from homology"/>
<name>V5HLU3_9VIBR</name>
<evidence type="ECO:0000256" key="11">
    <source>
        <dbReference type="SAM" id="Phobius"/>
    </source>
</evidence>
<keyword evidence="9" id="KW-0811">Translocation</keyword>
<keyword evidence="7" id="KW-0653">Protein transport</keyword>
<organism evidence="12 13">
    <name type="scientific">Vibrio halioticoli NBRC 102217</name>
    <dbReference type="NCBI Taxonomy" id="1219072"/>
    <lineage>
        <taxon>Bacteria</taxon>
        <taxon>Pseudomonadati</taxon>
        <taxon>Pseudomonadota</taxon>
        <taxon>Gammaproteobacteria</taxon>
        <taxon>Vibrionales</taxon>
        <taxon>Vibrionaceae</taxon>
        <taxon>Vibrio</taxon>
    </lineage>
</organism>
<dbReference type="OrthoDB" id="9811406at2"/>
<keyword evidence="6 11" id="KW-0812">Transmembrane</keyword>
<sequence>MSLFISQAHAATEGAAQGGGFEMLIMLGMFAVIFYFMIYRPQSKRAKEHKNLLASMSKGDEVLTSGGLVGKISSVSEDNDFISIELNANNVVVIKKDFVTAVLPKGTLKSL</sequence>
<evidence type="ECO:0000256" key="9">
    <source>
        <dbReference type="ARBA" id="ARBA00023010"/>
    </source>
</evidence>
<evidence type="ECO:0000256" key="8">
    <source>
        <dbReference type="ARBA" id="ARBA00022989"/>
    </source>
</evidence>
<dbReference type="NCBIfam" id="TIGR00739">
    <property type="entry name" value="yajC"/>
    <property type="match status" value="1"/>
</dbReference>